<feature type="domain" description="Tubulin/FtsZ GTPase" evidence="8">
    <location>
        <begin position="38"/>
        <end position="229"/>
    </location>
</feature>
<dbReference type="SUPFAM" id="SSF52490">
    <property type="entry name" value="Tubulin nucleotide-binding domain-like"/>
    <property type="match status" value="1"/>
</dbReference>
<dbReference type="GO" id="GO:0000917">
    <property type="term" value="P:division septum assembly"/>
    <property type="evidence" value="ECO:0007669"/>
    <property type="project" value="UniProtKB-KW"/>
</dbReference>
<dbReference type="InterPro" id="IPR000158">
    <property type="entry name" value="Cell_div_FtsZ"/>
</dbReference>
<protein>
    <recommendedName>
        <fullName evidence="4 5">Cell division protein FtsZ</fullName>
    </recommendedName>
</protein>
<dbReference type="PROSITE" id="PS01134">
    <property type="entry name" value="FTSZ_1"/>
    <property type="match status" value="1"/>
</dbReference>
<evidence type="ECO:0000313" key="11">
    <source>
        <dbReference type="Proteomes" id="UP000588111"/>
    </source>
</evidence>
<sequence length="417" mass="44963">MSVLPRIDHHAICNWRNLFMSKYTMPDDNQLQNNGQASFTVFGVGGGGGNAVEHMVQQGIRGVTFVCANTDKQALDRLTAPHKLQLGAKTNRGLGAGANPEVGREAAESEEEAIRALLEHSDMVFITAGMGGGTGTGAAPVVARIAKEMEVLTVAVVTTPFKFEGGKRIKAAKAGIEQLTNFVDSIITIPNDKLMSVYGNISMQDAFKKADDVLLHAVQGIAETIASEGMINIDFNDIRTAMTAKGHAMMGIGRASGDDRARQATEKAIRSPLLDDLRLENAKGLLVNVISSESLSLDEMSKISVIVEEITDIDDAHIFYGSVIDEKMGDDLHVTVIATGLTLDENAGQEPEVVEQPVPSVNSTQPVDPNLHTSALNSQKQSQAQYQESPIRANVTQEQPKTKTNSIQDYLKRQQNK</sequence>
<keyword evidence="4 6" id="KW-0717">Septation</keyword>
<dbReference type="GO" id="GO:0051258">
    <property type="term" value="P:protein polymerization"/>
    <property type="evidence" value="ECO:0007669"/>
    <property type="project" value="UniProtKB-UniRule"/>
</dbReference>
<dbReference type="Pfam" id="PF00091">
    <property type="entry name" value="Tubulin"/>
    <property type="match status" value="1"/>
</dbReference>
<dbReference type="EMBL" id="JACHXL010000003">
    <property type="protein sequence ID" value="MBB3107056.1"/>
    <property type="molecule type" value="Genomic_DNA"/>
</dbReference>
<dbReference type="GO" id="GO:0005737">
    <property type="term" value="C:cytoplasm"/>
    <property type="evidence" value="ECO:0007669"/>
    <property type="project" value="UniProtKB-SubCell"/>
</dbReference>
<feature type="binding site" evidence="4">
    <location>
        <position position="211"/>
    </location>
    <ligand>
        <name>GTP</name>
        <dbReference type="ChEBI" id="CHEBI:37565"/>
    </ligand>
</feature>
<dbReference type="PROSITE" id="PS01135">
    <property type="entry name" value="FTSZ_2"/>
    <property type="match status" value="1"/>
</dbReference>
<dbReference type="FunFam" id="3.40.50.1440:FF:000001">
    <property type="entry name" value="Cell division protein FtsZ"/>
    <property type="match status" value="1"/>
</dbReference>
<evidence type="ECO:0000256" key="6">
    <source>
        <dbReference type="RuleBase" id="RU000631"/>
    </source>
</evidence>
<dbReference type="GO" id="GO:0032153">
    <property type="term" value="C:cell division site"/>
    <property type="evidence" value="ECO:0007669"/>
    <property type="project" value="UniProtKB-UniRule"/>
</dbReference>
<dbReference type="InterPro" id="IPR020805">
    <property type="entry name" value="Cell_div_FtsZ_CS"/>
</dbReference>
<comment type="subunit">
    <text evidence="4">Homodimer. Polymerizes to form a dynamic ring structure in a strictly GTP-dependent manner. Interacts directly with several other division proteins.</text>
</comment>
<dbReference type="PANTHER" id="PTHR30314:SF3">
    <property type="entry name" value="MITOCHONDRIAL DIVISION PROTEIN FSZA"/>
    <property type="match status" value="1"/>
</dbReference>
<dbReference type="SUPFAM" id="SSF55307">
    <property type="entry name" value="Tubulin C-terminal domain-like"/>
    <property type="match status" value="1"/>
</dbReference>
<feature type="binding site" evidence="4">
    <location>
        <begin position="133"/>
        <end position="135"/>
    </location>
    <ligand>
        <name>GTP</name>
        <dbReference type="ChEBI" id="CHEBI:37565"/>
    </ligand>
</feature>
<dbReference type="GO" id="GO:0043093">
    <property type="term" value="P:FtsZ-dependent cytokinesis"/>
    <property type="evidence" value="ECO:0007669"/>
    <property type="project" value="UniProtKB-UniRule"/>
</dbReference>
<dbReference type="CDD" id="cd02201">
    <property type="entry name" value="FtsZ_type1"/>
    <property type="match status" value="1"/>
</dbReference>
<feature type="compositionally biased region" description="Low complexity" evidence="7">
    <location>
        <begin position="349"/>
        <end position="359"/>
    </location>
</feature>
<dbReference type="InterPro" id="IPR003008">
    <property type="entry name" value="Tubulin_FtsZ_GTPase"/>
</dbReference>
<reference evidence="10 11" key="1">
    <citation type="submission" date="2020-08" db="EMBL/GenBank/DDBJ databases">
        <title>Genomic Encyclopedia of Type Strains, Phase III (KMG-III): the genomes of soil and plant-associated and newly described type strains.</title>
        <authorList>
            <person name="Whitman W."/>
        </authorList>
    </citation>
    <scope>NUCLEOTIDE SEQUENCE [LARGE SCALE GENOMIC DNA]</scope>
    <source>
        <strain evidence="10 11">CECT 5885</strain>
    </source>
</reference>
<feature type="binding site" evidence="4">
    <location>
        <position position="164"/>
    </location>
    <ligand>
        <name>GTP</name>
        <dbReference type="ChEBI" id="CHEBI:37565"/>
    </ligand>
</feature>
<dbReference type="InterPro" id="IPR018316">
    <property type="entry name" value="Tubulin/FtsZ_2-layer-sand-dom"/>
</dbReference>
<name>A0A839TF67_9GAMM</name>
<evidence type="ECO:0000259" key="9">
    <source>
        <dbReference type="SMART" id="SM00865"/>
    </source>
</evidence>
<evidence type="ECO:0000256" key="7">
    <source>
        <dbReference type="SAM" id="MobiDB-lite"/>
    </source>
</evidence>
<evidence type="ECO:0000256" key="5">
    <source>
        <dbReference type="NCBIfam" id="TIGR00065"/>
    </source>
</evidence>
<gene>
    <name evidence="4" type="primary">ftsZ</name>
    <name evidence="10" type="ORF">FHS24_001573</name>
</gene>
<keyword evidence="3 4" id="KW-0342">GTP-binding</keyword>
<feature type="region of interest" description="Disordered" evidence="7">
    <location>
        <begin position="347"/>
        <end position="417"/>
    </location>
</feature>
<dbReference type="Gene3D" id="3.40.50.1440">
    <property type="entry name" value="Tubulin/FtsZ, GTPase domain"/>
    <property type="match status" value="1"/>
</dbReference>
<dbReference type="Proteomes" id="UP000588111">
    <property type="component" value="Unassembled WGS sequence"/>
</dbReference>
<dbReference type="InterPro" id="IPR024757">
    <property type="entry name" value="FtsZ_C"/>
</dbReference>
<dbReference type="Pfam" id="PF12327">
    <property type="entry name" value="FtsZ_C"/>
    <property type="match status" value="1"/>
</dbReference>
<dbReference type="Gene3D" id="3.30.1330.20">
    <property type="entry name" value="Tubulin/FtsZ, C-terminal domain"/>
    <property type="match status" value="1"/>
</dbReference>
<evidence type="ECO:0000256" key="3">
    <source>
        <dbReference type="ARBA" id="ARBA00023134"/>
    </source>
</evidence>
<dbReference type="PANTHER" id="PTHR30314">
    <property type="entry name" value="CELL DIVISION PROTEIN FTSZ-RELATED"/>
    <property type="match status" value="1"/>
</dbReference>
<evidence type="ECO:0000256" key="4">
    <source>
        <dbReference type="HAMAP-Rule" id="MF_00909"/>
    </source>
</evidence>
<keyword evidence="4 6" id="KW-0131">Cell cycle</keyword>
<feature type="binding site" evidence="4">
    <location>
        <begin position="46"/>
        <end position="50"/>
    </location>
    <ligand>
        <name>GTP</name>
        <dbReference type="ChEBI" id="CHEBI:37565"/>
    </ligand>
</feature>
<dbReference type="InterPro" id="IPR037103">
    <property type="entry name" value="Tubulin/FtsZ-like_C"/>
</dbReference>
<dbReference type="GO" id="GO:0003924">
    <property type="term" value="F:GTPase activity"/>
    <property type="evidence" value="ECO:0007669"/>
    <property type="project" value="UniProtKB-UniRule"/>
</dbReference>
<dbReference type="GO" id="GO:0005525">
    <property type="term" value="F:GTP binding"/>
    <property type="evidence" value="ECO:0007669"/>
    <property type="project" value="UniProtKB-UniRule"/>
</dbReference>
<dbReference type="PRINTS" id="PR00423">
    <property type="entry name" value="CELLDVISFTSZ"/>
</dbReference>
<evidence type="ECO:0000256" key="1">
    <source>
        <dbReference type="ARBA" id="ARBA00009690"/>
    </source>
</evidence>
<dbReference type="HAMAP" id="MF_00909">
    <property type="entry name" value="FtsZ"/>
    <property type="match status" value="1"/>
</dbReference>
<comment type="subcellular location">
    <subcellularLocation>
        <location evidence="4">Cytoplasm</location>
    </subcellularLocation>
    <text evidence="4">Assembles at midcell at the inner surface of the cytoplasmic membrane.</text>
</comment>
<feature type="domain" description="Tubulin/FtsZ 2-layer sandwich" evidence="9">
    <location>
        <begin position="231"/>
        <end position="350"/>
    </location>
</feature>
<organism evidence="10 11">
    <name type="scientific">Psychrobacter luti</name>
    <dbReference type="NCBI Taxonomy" id="198481"/>
    <lineage>
        <taxon>Bacteria</taxon>
        <taxon>Pseudomonadati</taxon>
        <taxon>Pseudomonadota</taxon>
        <taxon>Gammaproteobacteria</taxon>
        <taxon>Moraxellales</taxon>
        <taxon>Moraxellaceae</taxon>
        <taxon>Psychrobacter</taxon>
    </lineage>
</organism>
<keyword evidence="2 4" id="KW-0547">Nucleotide-binding</keyword>
<dbReference type="InterPro" id="IPR045061">
    <property type="entry name" value="FtsZ/CetZ"/>
</dbReference>
<comment type="function">
    <text evidence="4 6">Essential cell division protein that forms a contractile ring structure (Z ring) at the future cell division site. The regulation of the ring assembly controls the timing and the location of cell division. One of the functions of the FtsZ ring is to recruit other cell division proteins to the septum to produce a new cell wall between the dividing cells. Binds GTP and shows GTPase activity.</text>
</comment>
<feature type="compositionally biased region" description="Polar residues" evidence="7">
    <location>
        <begin position="360"/>
        <end position="408"/>
    </location>
</feature>
<keyword evidence="4" id="KW-0963">Cytoplasm</keyword>
<dbReference type="SMART" id="SM00865">
    <property type="entry name" value="Tubulin_C"/>
    <property type="match status" value="1"/>
</dbReference>
<evidence type="ECO:0000313" key="10">
    <source>
        <dbReference type="EMBL" id="MBB3107056.1"/>
    </source>
</evidence>
<dbReference type="AlphaFoldDB" id="A0A839TF67"/>
<evidence type="ECO:0000256" key="2">
    <source>
        <dbReference type="ARBA" id="ARBA00022741"/>
    </source>
</evidence>
<dbReference type="SMART" id="SM00864">
    <property type="entry name" value="Tubulin"/>
    <property type="match status" value="1"/>
</dbReference>
<dbReference type="InterPro" id="IPR008280">
    <property type="entry name" value="Tub_FtsZ_C"/>
</dbReference>
<proteinExistence type="inferred from homology"/>
<dbReference type="NCBIfam" id="TIGR00065">
    <property type="entry name" value="ftsZ"/>
    <property type="match status" value="1"/>
</dbReference>
<comment type="similarity">
    <text evidence="1 4 6">Belongs to the FtsZ family.</text>
</comment>
<accession>A0A839TF67</accession>
<keyword evidence="11" id="KW-1185">Reference proteome</keyword>
<feature type="binding site" evidence="4">
    <location>
        <position position="168"/>
    </location>
    <ligand>
        <name>GTP</name>
        <dbReference type="ChEBI" id="CHEBI:37565"/>
    </ligand>
</feature>
<comment type="caution">
    <text evidence="10">The sequence shown here is derived from an EMBL/GenBank/DDBJ whole genome shotgun (WGS) entry which is preliminary data.</text>
</comment>
<dbReference type="InterPro" id="IPR036525">
    <property type="entry name" value="Tubulin/FtsZ_GTPase_sf"/>
</dbReference>
<evidence type="ECO:0000259" key="8">
    <source>
        <dbReference type="SMART" id="SM00864"/>
    </source>
</evidence>
<feature type="region of interest" description="Disordered" evidence="7">
    <location>
        <begin position="90"/>
        <end position="110"/>
    </location>
</feature>
<keyword evidence="4 6" id="KW-0132">Cell division</keyword>